<protein>
    <submittedName>
        <fullName evidence="1">Cobyrinate a,c-diamide synthase</fullName>
    </submittedName>
</protein>
<sequence>PMPRGGSPNGGRGAGAVYRLGRLTASYVHFYFPSCPQAIAALFKP</sequence>
<organism evidence="1 2">
    <name type="scientific">Pseudomonas syringae</name>
    <dbReference type="NCBI Taxonomy" id="317"/>
    <lineage>
        <taxon>Bacteria</taxon>
        <taxon>Pseudomonadati</taxon>
        <taxon>Pseudomonadota</taxon>
        <taxon>Gammaproteobacteria</taxon>
        <taxon>Pseudomonadales</taxon>
        <taxon>Pseudomonadaceae</taxon>
        <taxon>Pseudomonas</taxon>
    </lineage>
</organism>
<reference evidence="1" key="1">
    <citation type="submission" date="2019-11" db="EMBL/GenBank/DDBJ databases">
        <title>Epiphytic Pseudomonas syringae from cherry orchards.</title>
        <authorList>
            <person name="Hulin M.T."/>
        </authorList>
    </citation>
    <scope>NUCLEOTIDE SEQUENCE</scope>
    <source>
        <strain evidence="1">PA-2-5E</strain>
    </source>
</reference>
<proteinExistence type="predicted"/>
<dbReference type="AlphaFoldDB" id="A0A9Q4A928"/>
<dbReference type="EMBL" id="WKAE01000448">
    <property type="protein sequence ID" value="MCF5632431.1"/>
    <property type="molecule type" value="Genomic_DNA"/>
</dbReference>
<dbReference type="Proteomes" id="UP000814010">
    <property type="component" value="Unassembled WGS sequence"/>
</dbReference>
<name>A0A9Q4A928_PSESX</name>
<accession>A0A9Q4A928</accession>
<feature type="non-terminal residue" evidence="1">
    <location>
        <position position="1"/>
    </location>
</feature>
<evidence type="ECO:0000313" key="2">
    <source>
        <dbReference type="Proteomes" id="UP000814010"/>
    </source>
</evidence>
<gene>
    <name evidence="1" type="ORF">GIV53_24775</name>
</gene>
<comment type="caution">
    <text evidence="1">The sequence shown here is derived from an EMBL/GenBank/DDBJ whole genome shotgun (WGS) entry which is preliminary data.</text>
</comment>
<evidence type="ECO:0000313" key="1">
    <source>
        <dbReference type="EMBL" id="MCF5632431.1"/>
    </source>
</evidence>